<dbReference type="PROSITE" id="PS50222">
    <property type="entry name" value="EF_HAND_2"/>
    <property type="match status" value="3"/>
</dbReference>
<dbReference type="PROSITE" id="PS00018">
    <property type="entry name" value="EF_HAND_1"/>
    <property type="match status" value="3"/>
</dbReference>
<comment type="caution">
    <text evidence="6">The sequence shown here is derived from an EMBL/GenBank/DDBJ whole genome shotgun (WGS) entry which is preliminary data.</text>
</comment>
<feature type="domain" description="EF-hand" evidence="5">
    <location>
        <begin position="137"/>
        <end position="172"/>
    </location>
</feature>
<proteinExistence type="inferred from homology"/>
<organism evidence="6 7">
    <name type="scientific">Characodon lateralis</name>
    <dbReference type="NCBI Taxonomy" id="208331"/>
    <lineage>
        <taxon>Eukaryota</taxon>
        <taxon>Metazoa</taxon>
        <taxon>Chordata</taxon>
        <taxon>Craniata</taxon>
        <taxon>Vertebrata</taxon>
        <taxon>Euteleostomi</taxon>
        <taxon>Actinopterygii</taxon>
        <taxon>Neopterygii</taxon>
        <taxon>Teleostei</taxon>
        <taxon>Neoteleostei</taxon>
        <taxon>Acanthomorphata</taxon>
        <taxon>Ovalentaria</taxon>
        <taxon>Atherinomorphae</taxon>
        <taxon>Cyprinodontiformes</taxon>
        <taxon>Goodeidae</taxon>
        <taxon>Characodon</taxon>
    </lineage>
</organism>
<dbReference type="CDD" id="cd00051">
    <property type="entry name" value="EFh"/>
    <property type="match status" value="1"/>
</dbReference>
<keyword evidence="4" id="KW-0106">Calcium</keyword>
<reference evidence="6 7" key="1">
    <citation type="submission" date="2021-06" db="EMBL/GenBank/DDBJ databases">
        <authorList>
            <person name="Palmer J.M."/>
        </authorList>
    </citation>
    <scope>NUCLEOTIDE SEQUENCE [LARGE SCALE GENOMIC DNA]</scope>
    <source>
        <strain evidence="6 7">CL_MEX2019</strain>
        <tissue evidence="6">Muscle</tissue>
    </source>
</reference>
<dbReference type="Pfam" id="PF13499">
    <property type="entry name" value="EF-hand_7"/>
    <property type="match status" value="2"/>
</dbReference>
<name>A0ABU7DG90_9TELE</name>
<sequence length="617" mass="67009">MSFGAACIFLRGGKNISRELAEDEIDELRDAFNEFDKDKDGLISCKDLGNLMRTMGYMPTEMELIELSQNINMNLGGRVDFEDFVELMAPKLLAETAGMIGMKELKDAFKEFDMDGDGEITTDELRAAMNKLMGEHMSRREIDAIVKEADDNGDGTVDFEEFVRMMSGHSVTPEAQTFLRGRPGSPLMLTGWRQLSWTLSLLTSRRLLICKSLNLNTALFSLASSVVPCLFSPTQSFSFLTSRQTSGLLRSSVNSPSNCCFSVSAHRTAPMELKEVLQVLEQLAPLSLAESWDNVGLLVEPSKSRPIKTIMLTNDLTDAVMEEAEALSCDLIISYHPPLFRPIKRLVQKDWKQRLAIRAVEAGVAVFSPHTSWDSLKGGVNDWLVGGLGSGQVSVLSQALGSASHSHKLEFMVRSAEELYTVVEELKACDDGATLQCSGSRPDSSGIHVSITCSDSALPSSVQILLRHSAPSQSLSILRLEKPPLPGHGQGRLCVLEHPVTVATAVQKMKSHLGLVNLRLALGAGRTLESSVCTAAVCAGSGASVLSGVKADLFITGEMSHHEVLDAVAKGTSVILSDHSNSERGFLAVFRERLTVRLPDAVTVALSKADRDPLEVV</sequence>
<gene>
    <name evidence="6" type="ORF">CHARACLAT_006927</name>
</gene>
<dbReference type="InterPro" id="IPR036069">
    <property type="entry name" value="DUF34/NIF3_sf"/>
</dbReference>
<feature type="domain" description="EF-hand" evidence="5">
    <location>
        <begin position="23"/>
        <end position="58"/>
    </location>
</feature>
<evidence type="ECO:0000256" key="4">
    <source>
        <dbReference type="ARBA" id="ARBA00022837"/>
    </source>
</evidence>
<dbReference type="PANTHER" id="PTHR13799:SF13">
    <property type="entry name" value="NIF3-LIKE PROTEIN 1"/>
    <property type="match status" value="1"/>
</dbReference>
<keyword evidence="7" id="KW-1185">Reference proteome</keyword>
<keyword evidence="3" id="KW-0479">Metal-binding</keyword>
<feature type="domain" description="EF-hand" evidence="5">
    <location>
        <begin position="100"/>
        <end position="135"/>
    </location>
</feature>
<dbReference type="Gene3D" id="3.40.1390.30">
    <property type="entry name" value="NIF3 (NGG1p interacting factor 3)-like"/>
    <property type="match status" value="2"/>
</dbReference>
<accession>A0ABU7DG90</accession>
<dbReference type="NCBIfam" id="TIGR00486">
    <property type="entry name" value="YbgI_SA1388"/>
    <property type="match status" value="1"/>
</dbReference>
<dbReference type="SMART" id="SM00054">
    <property type="entry name" value="EFh"/>
    <property type="match status" value="3"/>
</dbReference>
<evidence type="ECO:0000256" key="1">
    <source>
        <dbReference type="ARBA" id="ARBA00006964"/>
    </source>
</evidence>
<evidence type="ECO:0000259" key="5">
    <source>
        <dbReference type="PROSITE" id="PS50222"/>
    </source>
</evidence>
<dbReference type="Proteomes" id="UP001352852">
    <property type="component" value="Unassembled WGS sequence"/>
</dbReference>
<evidence type="ECO:0000256" key="2">
    <source>
        <dbReference type="ARBA" id="ARBA00019069"/>
    </source>
</evidence>
<evidence type="ECO:0000313" key="6">
    <source>
        <dbReference type="EMBL" id="MED6273485.1"/>
    </source>
</evidence>
<dbReference type="InterPro" id="IPR011992">
    <property type="entry name" value="EF-hand-dom_pair"/>
</dbReference>
<dbReference type="Pfam" id="PF01784">
    <property type="entry name" value="DUF34_NIF3"/>
    <property type="match status" value="1"/>
</dbReference>
<dbReference type="InterPro" id="IPR002678">
    <property type="entry name" value="DUF34/NIF3"/>
</dbReference>
<dbReference type="SUPFAM" id="SSF102705">
    <property type="entry name" value="NIF3 (NGG1p interacting factor 3)-like"/>
    <property type="match status" value="1"/>
</dbReference>
<comment type="similarity">
    <text evidence="1">Belongs to the GTP cyclohydrolase I type 2/NIF3 family.</text>
</comment>
<dbReference type="InterPro" id="IPR002048">
    <property type="entry name" value="EF_hand_dom"/>
</dbReference>
<evidence type="ECO:0000313" key="7">
    <source>
        <dbReference type="Proteomes" id="UP001352852"/>
    </source>
</evidence>
<evidence type="ECO:0000256" key="3">
    <source>
        <dbReference type="ARBA" id="ARBA00022723"/>
    </source>
</evidence>
<dbReference type="SUPFAM" id="SSF47473">
    <property type="entry name" value="EF-hand"/>
    <property type="match status" value="1"/>
</dbReference>
<dbReference type="InterPro" id="IPR018247">
    <property type="entry name" value="EF_Hand_1_Ca_BS"/>
</dbReference>
<dbReference type="PANTHER" id="PTHR13799">
    <property type="entry name" value="NGG1 INTERACTING FACTOR 3"/>
    <property type="match status" value="1"/>
</dbReference>
<dbReference type="EMBL" id="JAHUTJ010024961">
    <property type="protein sequence ID" value="MED6273485.1"/>
    <property type="molecule type" value="Genomic_DNA"/>
</dbReference>
<protein>
    <recommendedName>
        <fullName evidence="2">NIF3-like protein 1</fullName>
    </recommendedName>
</protein>
<dbReference type="Gene3D" id="1.10.238.10">
    <property type="entry name" value="EF-hand"/>
    <property type="match status" value="2"/>
</dbReference>